<dbReference type="GO" id="GO:0009432">
    <property type="term" value="P:SOS response"/>
    <property type="evidence" value="ECO:0007669"/>
    <property type="project" value="UniProtKB-KW"/>
</dbReference>
<proteinExistence type="predicted"/>
<accession>A0AAI9ELS0</accession>
<dbReference type="InterPro" id="IPR027417">
    <property type="entry name" value="P-loop_NTPase"/>
</dbReference>
<evidence type="ECO:0000313" key="3">
    <source>
        <dbReference type="EMBL" id="CCE76793.1"/>
    </source>
</evidence>
<dbReference type="Gene3D" id="3.40.50.300">
    <property type="entry name" value="P-loop containing nucleotide triphosphate hydrolases"/>
    <property type="match status" value="1"/>
</dbReference>
<organism evidence="3 4">
    <name type="scientific">Clavibacter nebraskensis NCPPB 2581</name>
    <dbReference type="NCBI Taxonomy" id="1097677"/>
    <lineage>
        <taxon>Bacteria</taxon>
        <taxon>Bacillati</taxon>
        <taxon>Actinomycetota</taxon>
        <taxon>Actinomycetes</taxon>
        <taxon>Micrococcales</taxon>
        <taxon>Microbacteriaceae</taxon>
        <taxon>Clavibacter</taxon>
    </lineage>
</organism>
<evidence type="ECO:0000256" key="1">
    <source>
        <dbReference type="ARBA" id="ARBA00023236"/>
    </source>
</evidence>
<keyword evidence="1" id="KW-0742">SOS response</keyword>
<dbReference type="GeneID" id="92984723"/>
<name>A0AAI9ELS0_9MICO</name>
<dbReference type="GO" id="GO:0000731">
    <property type="term" value="P:DNA synthesis involved in DNA repair"/>
    <property type="evidence" value="ECO:0007669"/>
    <property type="project" value="TreeGrafter"/>
</dbReference>
<reference evidence="3 4" key="1">
    <citation type="submission" date="2011-11" db="EMBL/GenBank/DDBJ databases">
        <authorList>
            <person name="Gartemann K."/>
        </authorList>
    </citation>
    <scope>NUCLEOTIDE SEQUENCE [LARGE SCALE GENOMIC DNA]</scope>
    <source>
        <strain evidence="4">NCPPB 2581</strain>
    </source>
</reference>
<gene>
    <name evidence="3" type="ORF">CMN_02867</name>
</gene>
<reference evidence="4" key="2">
    <citation type="submission" date="2013-04" db="EMBL/GenBank/DDBJ databases">
        <title>The genome sequence of the maize-pathogen Clavibacter michiganensis subsp. nebraskensis.</title>
        <authorList>
            <person name="Gartemann K.H."/>
            <person name="Blom J."/>
            <person name="Dreiseikelmann B."/>
            <person name="Fluegel M."/>
            <person name="Jaenicke S."/>
            <person name="Linke B."/>
            <person name="Sczcepanowski R."/>
            <person name="Wittmann J."/>
            <person name="Goesmann A."/>
            <person name="Puehler A."/>
            <person name="Eichenlaub R."/>
            <person name="Rueckert C."/>
        </authorList>
    </citation>
    <scope>NUCLEOTIDE SEQUENCE [LARGE SCALE GENOMIC DNA]</scope>
    <source>
        <strain evidence="4">NCPPB 2581</strain>
    </source>
</reference>
<dbReference type="InterPro" id="IPR026866">
    <property type="entry name" value="CR006_AAA"/>
</dbReference>
<dbReference type="PANTHER" id="PTHR32182">
    <property type="entry name" value="DNA REPLICATION AND REPAIR PROTEIN RECF"/>
    <property type="match status" value="1"/>
</dbReference>
<dbReference type="KEGG" id="cmc:CMN_02867"/>
<dbReference type="EMBL" id="HE614873">
    <property type="protein sequence ID" value="CCE76793.1"/>
    <property type="molecule type" value="Genomic_DNA"/>
</dbReference>
<dbReference type="GO" id="GO:0006302">
    <property type="term" value="P:double-strand break repair"/>
    <property type="evidence" value="ECO:0007669"/>
    <property type="project" value="TreeGrafter"/>
</dbReference>
<keyword evidence="1" id="KW-0227">DNA damage</keyword>
<protein>
    <recommendedName>
        <fullName evidence="2">Protein CR006 P-loop domain-containing protein</fullName>
    </recommendedName>
</protein>
<sequence>MLTSITIRNAHAFGLSGEVVIGPLRELTFLFGGNGSGKTTISRALASPASFPGTTLTWSSTANERQVSVYNRDYVADTLRQSRNLPGVFVLGESNAQAQEQIDALLGAGDAVGSIQRKRASLLAFNTTHEAKASELRSQREALRDKAWSLRSAVPPELSKMFVGLNNSKDKFFDRLLLALSESYDDIDTYDMLAVEAAAVLDAEATPITPLAYPMRPAFEAMPGYGLLSSPVVGSQDVNLSGLIGHLKNADWVQQGIQFVEHSSDRCPFCQQQLPQGFIDDIENYFNRRYTSQLADIKSLDAQVQAWESVWNDSLSRLSQSAEGWKYIDPEALAKAHVNFTRIVKALVSDIEMKLRNPSAVIQIQEPGDASEGLEWELDATNTKIGEHNARLKNAALTRRELLRRCWITFARTTLAAESARYEALAPSLTVAIRTLSEKIADAASSLAADEKLVVELQSHETSSKPIIAKINRLLTSAGFNNFHLIEAPGLKNGYSLARESGEVVVDTLSEGERTFVTFLYYVHSLEGAALGAGERREVVAVIDDPISSLDSDVLYAVSTLVRRLLNNVNNRKARVKQVILLTHNAHFHKEVTYVGSSDTAGSRQFGIVRKNATGPSIIEFMDKNPIKTAYAALWDEVKRLSADGVESATGLQNYLRRILETYFKILGGVDYSRVVGAFSGEEQAACRALLSWANAGSHAIFDDIEYETSASSATTYMGIFKKIFTVLEQEGHYSMMMGELELPPRA</sequence>
<dbReference type="Pfam" id="PF13166">
    <property type="entry name" value="AAA_13"/>
    <property type="match status" value="1"/>
</dbReference>
<dbReference type="AlphaFoldDB" id="A0AAI9ELS0"/>
<dbReference type="PANTHER" id="PTHR32182:SF22">
    <property type="entry name" value="ATP-DEPENDENT ENDONUCLEASE, OLD FAMILY-RELATED"/>
    <property type="match status" value="1"/>
</dbReference>
<evidence type="ECO:0000259" key="2">
    <source>
        <dbReference type="Pfam" id="PF13166"/>
    </source>
</evidence>
<dbReference type="SUPFAM" id="SSF52540">
    <property type="entry name" value="P-loop containing nucleoside triphosphate hydrolases"/>
    <property type="match status" value="1"/>
</dbReference>
<dbReference type="Proteomes" id="UP000012170">
    <property type="component" value="Chromosome"/>
</dbReference>
<feature type="domain" description="Protein CR006 P-loop" evidence="2">
    <location>
        <begin position="23"/>
        <end position="725"/>
    </location>
</feature>
<dbReference type="RefSeq" id="WP_015491458.1">
    <property type="nucleotide sequence ID" value="NC_020891.1"/>
</dbReference>
<evidence type="ECO:0000313" key="4">
    <source>
        <dbReference type="Proteomes" id="UP000012170"/>
    </source>
</evidence>